<gene>
    <name evidence="1" type="ORF">GMX10_08910</name>
</gene>
<dbReference type="AlphaFoldDB" id="A0AAP9IGC7"/>
<protein>
    <submittedName>
        <fullName evidence="1">Uncharacterized protein</fullName>
    </submittedName>
</protein>
<sequence length="131" mass="15089">MHGEKLNINKTIGISENRFMLLSIIVDGGVYLGCEVIKKVEIIRMIITEGKNIFDINFSISLLYLNEPIESIYIIMHEIKNRLVSESSKYPMIRLTRVMKFIKAINNIENKNSKHKTLAACFPMNSDVEVR</sequence>
<name>A0AAP9IGC7_9GAMM</name>
<organism evidence="1 2">
    <name type="scientific">Pectobacterium parvum</name>
    <dbReference type="NCBI Taxonomy" id="2778550"/>
    <lineage>
        <taxon>Bacteria</taxon>
        <taxon>Pseudomonadati</taxon>
        <taxon>Pseudomonadota</taxon>
        <taxon>Gammaproteobacteria</taxon>
        <taxon>Enterobacterales</taxon>
        <taxon>Pectobacteriaceae</taxon>
        <taxon>Pectobacterium</taxon>
    </lineage>
</organism>
<proteinExistence type="predicted"/>
<evidence type="ECO:0000313" key="2">
    <source>
        <dbReference type="Proteomes" id="UP000464054"/>
    </source>
</evidence>
<dbReference type="EMBL" id="CP046377">
    <property type="protein sequence ID" value="QHQ24182.1"/>
    <property type="molecule type" value="Genomic_DNA"/>
</dbReference>
<dbReference type="RefSeq" id="WP_052012070.1">
    <property type="nucleotide sequence ID" value="NZ_CP046377.1"/>
</dbReference>
<dbReference type="Proteomes" id="UP000464054">
    <property type="component" value="Chromosome"/>
</dbReference>
<evidence type="ECO:0000313" key="1">
    <source>
        <dbReference type="EMBL" id="QHQ24182.1"/>
    </source>
</evidence>
<accession>A0AAP9IGC7</accession>
<dbReference type="GeneID" id="90769680"/>
<reference evidence="2" key="1">
    <citation type="submission" date="2019-11" db="EMBL/GenBank/DDBJ databases">
        <authorList>
            <person name="Jee S."/>
        </authorList>
    </citation>
    <scope>NUCLEOTIDE SEQUENCE [LARGE SCALE GENOMIC DNA]</scope>
    <source>
        <strain evidence="2">PZ1</strain>
    </source>
</reference>